<evidence type="ECO:0000256" key="3">
    <source>
        <dbReference type="PROSITE-ProRule" id="PRU00317"/>
    </source>
</evidence>
<proteinExistence type="predicted"/>
<feature type="compositionally biased region" description="Polar residues" evidence="5">
    <location>
        <begin position="312"/>
        <end position="345"/>
    </location>
</feature>
<dbReference type="InterPro" id="IPR033712">
    <property type="entry name" value="Pumilio_RNA-bd"/>
</dbReference>
<dbReference type="Pfam" id="PF00806">
    <property type="entry name" value="PUF"/>
    <property type="match status" value="7"/>
</dbReference>
<organism evidence="7 8">
    <name type="scientific">Discina gigas</name>
    <dbReference type="NCBI Taxonomy" id="1032678"/>
    <lineage>
        <taxon>Eukaryota</taxon>
        <taxon>Fungi</taxon>
        <taxon>Dikarya</taxon>
        <taxon>Ascomycota</taxon>
        <taxon>Pezizomycotina</taxon>
        <taxon>Pezizomycetes</taxon>
        <taxon>Pezizales</taxon>
        <taxon>Discinaceae</taxon>
        <taxon>Discina</taxon>
    </lineage>
</organism>
<feature type="repeat" description="Pumilio" evidence="3">
    <location>
        <begin position="493"/>
        <end position="528"/>
    </location>
</feature>
<feature type="domain" description="PUM-HD" evidence="6">
    <location>
        <begin position="430"/>
        <end position="740"/>
    </location>
</feature>
<feature type="coiled-coil region" evidence="4">
    <location>
        <begin position="94"/>
        <end position="128"/>
    </location>
</feature>
<evidence type="ECO:0000313" key="7">
    <source>
        <dbReference type="EMBL" id="KAL0637615.1"/>
    </source>
</evidence>
<gene>
    <name evidence="7" type="ORF">Q9L58_003339</name>
</gene>
<keyword evidence="1" id="KW-0677">Repeat</keyword>
<feature type="repeat" description="Pumilio" evidence="3">
    <location>
        <begin position="529"/>
        <end position="564"/>
    </location>
</feature>
<name>A0ABR3GP89_9PEZI</name>
<reference evidence="7 8" key="1">
    <citation type="submission" date="2024-02" db="EMBL/GenBank/DDBJ databases">
        <title>Discinaceae phylogenomics.</title>
        <authorList>
            <person name="Dirks A.C."/>
            <person name="James T.Y."/>
        </authorList>
    </citation>
    <scope>NUCLEOTIDE SEQUENCE [LARGE SCALE GENOMIC DNA]</scope>
    <source>
        <strain evidence="7 8">ACD0624</strain>
    </source>
</reference>
<accession>A0ABR3GP89</accession>
<keyword evidence="4" id="KW-0175">Coiled coil</keyword>
<keyword evidence="8" id="KW-1185">Reference proteome</keyword>
<feature type="repeat" description="Pumilio" evidence="3">
    <location>
        <begin position="677"/>
        <end position="712"/>
    </location>
</feature>
<dbReference type="PROSITE" id="PS50303">
    <property type="entry name" value="PUM_HD"/>
    <property type="match status" value="1"/>
</dbReference>
<dbReference type="PANTHER" id="PTHR12537">
    <property type="entry name" value="RNA BINDING PROTEIN PUMILIO-RELATED"/>
    <property type="match status" value="1"/>
</dbReference>
<dbReference type="Proteomes" id="UP001447188">
    <property type="component" value="Unassembled WGS sequence"/>
</dbReference>
<feature type="region of interest" description="Disordered" evidence="5">
    <location>
        <begin position="266"/>
        <end position="367"/>
    </location>
</feature>
<dbReference type="SUPFAM" id="SSF48371">
    <property type="entry name" value="ARM repeat"/>
    <property type="match status" value="1"/>
</dbReference>
<comment type="caution">
    <text evidence="7">The sequence shown here is derived from an EMBL/GenBank/DDBJ whole genome shotgun (WGS) entry which is preliminary data.</text>
</comment>
<dbReference type="PANTHER" id="PTHR12537:SF48">
    <property type="entry name" value="MEIOTIC COILED-COIL PROTEIN 2"/>
    <property type="match status" value="1"/>
</dbReference>
<dbReference type="PROSITE" id="PS50302">
    <property type="entry name" value="PUM"/>
    <property type="match status" value="3"/>
</dbReference>
<comment type="function">
    <text evidence="2">RNA-binding nucleolar protein required for pre-rRNA processing. Involved in production of 18S rRNA and assembly of small ribosomal subunit.</text>
</comment>
<dbReference type="InterPro" id="IPR033133">
    <property type="entry name" value="PUM-HD"/>
</dbReference>
<dbReference type="InterPro" id="IPR011989">
    <property type="entry name" value="ARM-like"/>
</dbReference>
<protein>
    <recommendedName>
        <fullName evidence="6">PUM-HD domain-containing protein</fullName>
    </recommendedName>
</protein>
<dbReference type="CDD" id="cd07920">
    <property type="entry name" value="Pumilio"/>
    <property type="match status" value="1"/>
</dbReference>
<evidence type="ECO:0000313" key="8">
    <source>
        <dbReference type="Proteomes" id="UP001447188"/>
    </source>
</evidence>
<dbReference type="Gene3D" id="1.25.10.10">
    <property type="entry name" value="Leucine-rich Repeat Variant"/>
    <property type="match status" value="1"/>
</dbReference>
<evidence type="ECO:0000256" key="4">
    <source>
        <dbReference type="SAM" id="Coils"/>
    </source>
</evidence>
<evidence type="ECO:0000256" key="2">
    <source>
        <dbReference type="ARBA" id="ARBA00024893"/>
    </source>
</evidence>
<sequence length="740" mass="82429">MSIERDPQPVNFGQQDFLVYEDTPDDNTCTEIHQQVECSSETITSNADFSARSVGYMALVTSKMANLNPSADEEEDEHTKTPKQTKPTPPNTDVQELLAKLAEQQKLIDQQQAALDTKEKELSKVRTVIPADNCPGFSGYHNTIRVAGDSNSSPSNDVSTIDNSDTYGYRPVAQYQSVNELNRLQTELQVAQSNISALSQELVQTRITNHTFDQALSPSGDGKFPLGEEVSEHTLASLQTAFAHSTRPNNHRTDIWTSSTYEEPISEHSSDYHQPQSLSAGPYTRHSGIWGSSKPSITQNPALPLPSPAELQYSNSLRRVSSLEPSDTYGTGNRGWTGNRSFTTQAGPPAVGPPVGGFRRSSYNPQATPFVRSSFDHGTIGGEKMPSNSAYTPSPIGTPLSPPSNADFVPGSNTSNTIWGPQAQMSQQNSQQQTYVSTMEPLNYRRLLERSVNCNWKYIVDKIVCNNDQQASIFLQQKLKIGTVEQKHAIVDAIVAQAYPLMINRFGNFLVQRCFEHGTTKQIDGISSAIRGNTLSLSMDAFGCHVIQKAFDCVPEDFKATMVGELLRRIPETVIHRYACHVWQKLFELRWTESPPQIMKYVNEALRGMWHEVALGETGSLVVQNIFENCLEEDKRPCIDEVLECINIIAHGQFGNWCIQHICEHGAPPDRTRAVDTVVQNAAEYSMDQYASKVVEKCLKIGGNEFLERYLDRVCEGRSDRPRIPLIDSRSISQIRRCKN</sequence>
<dbReference type="EMBL" id="JBBBZM010000032">
    <property type="protein sequence ID" value="KAL0637615.1"/>
    <property type="molecule type" value="Genomic_DNA"/>
</dbReference>
<dbReference type="SMART" id="SM00025">
    <property type="entry name" value="Pumilio"/>
    <property type="match status" value="7"/>
</dbReference>
<evidence type="ECO:0000256" key="1">
    <source>
        <dbReference type="ARBA" id="ARBA00022737"/>
    </source>
</evidence>
<evidence type="ECO:0000259" key="6">
    <source>
        <dbReference type="PROSITE" id="PS50303"/>
    </source>
</evidence>
<dbReference type="InterPro" id="IPR016024">
    <property type="entry name" value="ARM-type_fold"/>
</dbReference>
<dbReference type="InterPro" id="IPR001313">
    <property type="entry name" value="Pumilio_RNA-bd_rpt"/>
</dbReference>
<evidence type="ECO:0000256" key="5">
    <source>
        <dbReference type="SAM" id="MobiDB-lite"/>
    </source>
</evidence>
<feature type="region of interest" description="Disordered" evidence="5">
    <location>
        <begin position="68"/>
        <end position="91"/>
    </location>
</feature>